<dbReference type="InterPro" id="IPR036061">
    <property type="entry name" value="CheW-like_dom_sf"/>
</dbReference>
<dbReference type="SUPFAM" id="SSF50341">
    <property type="entry name" value="CheW-like"/>
    <property type="match status" value="1"/>
</dbReference>
<dbReference type="Pfam" id="PF01584">
    <property type="entry name" value="CheW"/>
    <property type="match status" value="1"/>
</dbReference>
<dbReference type="GO" id="GO:0007165">
    <property type="term" value="P:signal transduction"/>
    <property type="evidence" value="ECO:0007669"/>
    <property type="project" value="InterPro"/>
</dbReference>
<dbReference type="Proteomes" id="UP000663444">
    <property type="component" value="Chromosome"/>
</dbReference>
<gene>
    <name evidence="2" type="ORF">IWH25_02455</name>
</gene>
<dbReference type="Gene3D" id="2.40.50.180">
    <property type="entry name" value="CheA-289, Domain 4"/>
    <property type="match status" value="1"/>
</dbReference>
<evidence type="ECO:0000313" key="3">
    <source>
        <dbReference type="Proteomes" id="UP000663444"/>
    </source>
</evidence>
<keyword evidence="3" id="KW-1185">Reference proteome</keyword>
<dbReference type="GO" id="GO:0006935">
    <property type="term" value="P:chemotaxis"/>
    <property type="evidence" value="ECO:0007669"/>
    <property type="project" value="InterPro"/>
</dbReference>
<dbReference type="SMART" id="SM00260">
    <property type="entry name" value="CheW"/>
    <property type="match status" value="1"/>
</dbReference>
<dbReference type="KEGG" id="ares:IWH25_02455"/>
<protein>
    <submittedName>
        <fullName evidence="2">Chemotaxis protein CheW</fullName>
    </submittedName>
</protein>
<dbReference type="RefSeq" id="WP_203387782.1">
    <property type="nucleotide sequence ID" value="NZ_CP064781.1"/>
</dbReference>
<name>A0A974SPV5_9RHOO</name>
<accession>A0A974SPV5</accession>
<evidence type="ECO:0000313" key="2">
    <source>
        <dbReference type="EMBL" id="QRJ64240.1"/>
    </source>
</evidence>
<dbReference type="InterPro" id="IPR002545">
    <property type="entry name" value="CheW-lke_dom"/>
</dbReference>
<evidence type="ECO:0000259" key="1">
    <source>
        <dbReference type="PROSITE" id="PS50851"/>
    </source>
</evidence>
<sequence length="171" mass="18416">MAKKISLREFQEHLAARLSSAAQGQATAALLGVQAGNDYWLLNLSDSGEIVPLPPLAPVPLTRPWFAGIANIRGNLYSVADFSAFRGGEPTPVNATSRLLLIGTRHGSNAALLVTRMLGLKNPEQFSPAASTADAARPWESERLVDGDGREWRRLNVRALLADPDFMEIGA</sequence>
<reference evidence="2" key="1">
    <citation type="submission" date="2020-11" db="EMBL/GenBank/DDBJ databases">
        <title>Azospira restricta DSM 18626 genome sequence.</title>
        <authorList>
            <person name="Moe W.M."/>
        </authorList>
    </citation>
    <scope>NUCLEOTIDE SEQUENCE</scope>
    <source>
        <strain evidence="2">DSM 18626</strain>
    </source>
</reference>
<feature type="domain" description="CheW-like" evidence="1">
    <location>
        <begin position="27"/>
        <end position="166"/>
    </location>
</feature>
<organism evidence="2 3">
    <name type="scientific">Azospira restricta</name>
    <dbReference type="NCBI Taxonomy" id="404405"/>
    <lineage>
        <taxon>Bacteria</taxon>
        <taxon>Pseudomonadati</taxon>
        <taxon>Pseudomonadota</taxon>
        <taxon>Betaproteobacteria</taxon>
        <taxon>Rhodocyclales</taxon>
        <taxon>Rhodocyclaceae</taxon>
        <taxon>Azospira</taxon>
    </lineage>
</organism>
<dbReference type="EMBL" id="CP064781">
    <property type="protein sequence ID" value="QRJ64240.1"/>
    <property type="molecule type" value="Genomic_DNA"/>
</dbReference>
<dbReference type="AlphaFoldDB" id="A0A974SPV5"/>
<dbReference type="PROSITE" id="PS50851">
    <property type="entry name" value="CHEW"/>
    <property type="match status" value="1"/>
</dbReference>
<proteinExistence type="predicted"/>